<feature type="domain" description="Callose synthase helical" evidence="3">
    <location>
        <begin position="20"/>
        <end position="203"/>
    </location>
</feature>
<dbReference type="OMA" id="MICLIAY"/>
<dbReference type="AlphaFoldDB" id="A0A3Q7IP43"/>
<feature type="transmembrane region" description="Helical" evidence="1">
    <location>
        <begin position="1005"/>
        <end position="1025"/>
    </location>
</feature>
<dbReference type="GO" id="GO:0005886">
    <property type="term" value="C:plasma membrane"/>
    <property type="evidence" value="ECO:0000318"/>
    <property type="project" value="GO_Central"/>
</dbReference>
<keyword evidence="5" id="KW-1185">Reference proteome</keyword>
<evidence type="ECO:0000259" key="2">
    <source>
        <dbReference type="Pfam" id="PF02364"/>
    </source>
</evidence>
<evidence type="ECO:0000313" key="4">
    <source>
        <dbReference type="EnsemblPlants" id="Solyc11g005985.1.1"/>
    </source>
</evidence>
<dbReference type="EnsemblPlants" id="Solyc11g005985.1.1">
    <property type="protein sequence ID" value="Solyc11g005985.1.1"/>
    <property type="gene ID" value="Solyc11g005985.1"/>
</dbReference>
<dbReference type="InterPro" id="IPR058851">
    <property type="entry name" value="CALS1_helical"/>
</dbReference>
<dbReference type="InterPro" id="IPR003440">
    <property type="entry name" value="Glyco_trans_48_dom"/>
</dbReference>
<accession>A0A3Q7IP43</accession>
<dbReference type="InParanoid" id="A0A3Q7IP43"/>
<dbReference type="PANTHER" id="PTHR12741">
    <property type="entry name" value="LYST-INTERACTING PROTEIN LIP5 DOPAMINE RESPONSIVE PROTEIN DRG-1"/>
    <property type="match status" value="1"/>
</dbReference>
<feature type="transmembrane region" description="Helical" evidence="1">
    <location>
        <begin position="1046"/>
        <end position="1066"/>
    </location>
</feature>
<dbReference type="PANTHER" id="PTHR12741:SF106">
    <property type="entry name" value="CALLOSE SYNTHASE 5"/>
    <property type="match status" value="1"/>
</dbReference>
<dbReference type="Gramene" id="Solyc11g005985.1.1">
    <property type="protein sequence ID" value="Solyc11g005985.1.1"/>
    <property type="gene ID" value="Solyc11g005985.1"/>
</dbReference>
<dbReference type="Proteomes" id="UP000004994">
    <property type="component" value="Chromosome 11"/>
</dbReference>
<evidence type="ECO:0008006" key="6">
    <source>
        <dbReference type="Google" id="ProtNLM"/>
    </source>
</evidence>
<dbReference type="STRING" id="4081.A0A3Q7IP43"/>
<feature type="transmembrane region" description="Helical" evidence="1">
    <location>
        <begin position="813"/>
        <end position="830"/>
    </location>
</feature>
<feature type="transmembrane region" description="Helical" evidence="1">
    <location>
        <begin position="981"/>
        <end position="999"/>
    </location>
</feature>
<proteinExistence type="predicted"/>
<keyword evidence="1" id="KW-0812">Transmembrane</keyword>
<feature type="transmembrane region" description="Helical" evidence="1">
    <location>
        <begin position="671"/>
        <end position="694"/>
    </location>
</feature>
<dbReference type="PaxDb" id="4081-Solyc11g005980.1.1"/>
<organism evidence="4">
    <name type="scientific">Solanum lycopersicum</name>
    <name type="common">Tomato</name>
    <name type="synonym">Lycopersicon esculentum</name>
    <dbReference type="NCBI Taxonomy" id="4081"/>
    <lineage>
        <taxon>Eukaryota</taxon>
        <taxon>Viridiplantae</taxon>
        <taxon>Streptophyta</taxon>
        <taxon>Embryophyta</taxon>
        <taxon>Tracheophyta</taxon>
        <taxon>Spermatophyta</taxon>
        <taxon>Magnoliopsida</taxon>
        <taxon>eudicotyledons</taxon>
        <taxon>Gunneridae</taxon>
        <taxon>Pentapetalae</taxon>
        <taxon>asterids</taxon>
        <taxon>lamiids</taxon>
        <taxon>Solanales</taxon>
        <taxon>Solanaceae</taxon>
        <taxon>Solanoideae</taxon>
        <taxon>Solaneae</taxon>
        <taxon>Solanum</taxon>
        <taxon>Solanum subgen. Lycopersicon</taxon>
    </lineage>
</organism>
<dbReference type="GO" id="GO:0000148">
    <property type="term" value="C:1,3-beta-D-glucan synthase complex"/>
    <property type="evidence" value="ECO:0007669"/>
    <property type="project" value="InterPro"/>
</dbReference>
<evidence type="ECO:0000256" key="1">
    <source>
        <dbReference type="SAM" id="Phobius"/>
    </source>
</evidence>
<evidence type="ECO:0000313" key="5">
    <source>
        <dbReference type="Proteomes" id="UP000004994"/>
    </source>
</evidence>
<dbReference type="Pfam" id="PF02364">
    <property type="entry name" value="Glucan_synthase"/>
    <property type="match status" value="2"/>
</dbReference>
<keyword evidence="1" id="KW-0472">Membrane</keyword>
<feature type="transmembrane region" description="Helical" evidence="1">
    <location>
        <begin position="836"/>
        <end position="857"/>
    </location>
</feature>
<sequence length="1097" mass="125128">MDLLLVPYSSDPSLKVMQWPPFLLASKIPIALDMALQFRSKDADLWKRICADEYMKCAVIECYESFKLVLNALVVGETEKRIIGIIIKEVENSISKNTFLSSFRTGPLQNLCKKFVDLLEILRDGDPSKRNNVVIALQDMLEIVTRDMMVNEIGELVELGHSGRDSGKQLFANTDSRTAIAFPPPVTAQWEEQLRRLYLLLTVKESAVEVPTNLEARRRISFFTNSLFMEMPRAPRVRKMLSFSVMTPYYSEETVYSKGDLEMENEDGVSIIYYLQKIYPDEWNNFMERLGCKKEQEVWEIEENILQLRHWASLRGQTLCRTVRGMMYYRRALKLQAFLDMASEGALHCGYLYTEILEGYKAVTVPSEEDKKSQRSLYAQLEAVADMKFTYVATCQNYGIQKRNGDRHATDILNLMVNNPSLRVAYIDEVEEREGGKTQKVYYSVLVKAVDNLDQEIYRIKLPGAAKIGEGKPENQNHAIVFSRGEALQTIDMNQDNYLEEALKMRNLLEEFNEDHGVRAPTILGVREHIFTGSVSSLAWFMSNQETSFVTIGQRVLARPLRVRFHYGHPDVFDRIFHITRGGISKASRGINLSEDIFAGFNSTLRRGNITHHEYIQVGKGRDVGLNQISLFEAKVACGNGEQTLSRDLYRLGHRFDFFRMLSCYFTTTGFYISSMLVVLTVYAFLYGKLYLALSGLEQSIVKVARSKGDDALKAAMASQSVVQLGLLMALPMVMEIGLERGFRTALGDIIIMNLQLAAVFFTFSLGTKLHYFGRTILHGGAKYRATGRGFVVRHEKFAENYRMYSRSHFTKALEIMICLIAYQIFGVAVTDNIAFILLSGSMWFLVISWLFAPFLFNPSGFEWQKIVDDWEDWGKWISNHGGIGVPATKSWESWWDEEQEHLQCSGLIGRFCEVLLSMRFLLFQYGIVYQLNVSNSDKSIMVYGLSWLVIVFVMVVLKIVSLGRKKFSADFQLMFRLLKLFLFIGFIVTFVMLFKFLSLTVGDIFASLLAFLPTGWALLSIAQACRPVVKGIGMWGSVKALARGYDYLMGLVIFTPVAVLAWFPFVSEFQTRLLFNQAFSRGLQIQRILAGGKKHK</sequence>
<name>A0A3Q7IP43_SOLLC</name>
<dbReference type="GO" id="GO:0046527">
    <property type="term" value="F:glucosyltransferase activity"/>
    <property type="evidence" value="ECO:0000318"/>
    <property type="project" value="GO_Central"/>
</dbReference>
<dbReference type="Pfam" id="PF25968">
    <property type="entry name" value="CALS1"/>
    <property type="match status" value="1"/>
</dbReference>
<feature type="transmembrane region" description="Helical" evidence="1">
    <location>
        <begin position="746"/>
        <end position="766"/>
    </location>
</feature>
<protein>
    <recommendedName>
        <fullName evidence="6">1,3-beta-glucan synthase</fullName>
    </recommendedName>
</protein>
<feature type="transmembrane region" description="Helical" evidence="1">
    <location>
        <begin position="941"/>
        <end position="961"/>
    </location>
</feature>
<evidence type="ECO:0000259" key="3">
    <source>
        <dbReference type="Pfam" id="PF25968"/>
    </source>
</evidence>
<feature type="domain" description="Glycosyl transferase 48" evidence="2">
    <location>
        <begin position="210"/>
        <end position="297"/>
    </location>
</feature>
<keyword evidence="1" id="KW-1133">Transmembrane helix</keyword>
<dbReference type="GO" id="GO:0006075">
    <property type="term" value="P:(1-&gt;3)-beta-D-glucan biosynthetic process"/>
    <property type="evidence" value="ECO:0007669"/>
    <property type="project" value="InterPro"/>
</dbReference>
<dbReference type="GO" id="GO:0003843">
    <property type="term" value="F:1,3-beta-D-glucan synthase activity"/>
    <property type="evidence" value="ECO:0007669"/>
    <property type="project" value="InterPro"/>
</dbReference>
<reference evidence="4" key="1">
    <citation type="journal article" date="2012" name="Nature">
        <title>The tomato genome sequence provides insights into fleshy fruit evolution.</title>
        <authorList>
            <consortium name="Tomato Genome Consortium"/>
        </authorList>
    </citation>
    <scope>NUCLEOTIDE SEQUENCE [LARGE SCALE GENOMIC DNA]</scope>
    <source>
        <strain evidence="4">cv. Heinz 1706</strain>
    </source>
</reference>
<feature type="domain" description="Glycosyl transferase 48" evidence="2">
    <location>
        <begin position="302"/>
        <end position="914"/>
    </location>
</feature>
<reference evidence="4" key="2">
    <citation type="submission" date="2019-01" db="UniProtKB">
        <authorList>
            <consortium name="EnsemblPlants"/>
        </authorList>
    </citation>
    <scope>IDENTIFICATION</scope>
    <source>
        <strain evidence="4">cv. Heinz 1706</strain>
    </source>
</reference>